<organism evidence="6 7">
    <name type="scientific">Perkinsus olseni</name>
    <name type="common">Perkinsus atlanticus</name>
    <dbReference type="NCBI Taxonomy" id="32597"/>
    <lineage>
        <taxon>Eukaryota</taxon>
        <taxon>Sar</taxon>
        <taxon>Alveolata</taxon>
        <taxon>Perkinsozoa</taxon>
        <taxon>Perkinsea</taxon>
        <taxon>Perkinsida</taxon>
        <taxon>Perkinsidae</taxon>
        <taxon>Perkinsus</taxon>
    </lineage>
</organism>
<feature type="domain" description="RanBP2-type" evidence="5">
    <location>
        <begin position="30"/>
        <end position="56"/>
    </location>
</feature>
<reference evidence="6 7" key="1">
    <citation type="submission" date="2020-04" db="EMBL/GenBank/DDBJ databases">
        <title>Perkinsus olseni comparative genomics.</title>
        <authorList>
            <person name="Bogema D.R."/>
        </authorList>
    </citation>
    <scope>NUCLEOTIDE SEQUENCE [LARGE SCALE GENOMIC DNA]</scope>
    <source>
        <strain evidence="6">00978-12</strain>
    </source>
</reference>
<proteinExistence type="predicted"/>
<evidence type="ECO:0000313" key="6">
    <source>
        <dbReference type="EMBL" id="KAF4697766.1"/>
    </source>
</evidence>
<dbReference type="SUPFAM" id="SSF90209">
    <property type="entry name" value="Ran binding protein zinc finger-like"/>
    <property type="match status" value="1"/>
</dbReference>
<protein>
    <recommendedName>
        <fullName evidence="5">RanBP2-type domain-containing protein</fullName>
    </recommendedName>
</protein>
<dbReference type="SMART" id="SM00547">
    <property type="entry name" value="ZnF_RBZ"/>
    <property type="match status" value="2"/>
</dbReference>
<feature type="region of interest" description="Disordered" evidence="4">
    <location>
        <begin position="196"/>
        <end position="215"/>
    </location>
</feature>
<keyword evidence="1" id="KW-0479">Metal-binding</keyword>
<evidence type="ECO:0000256" key="3">
    <source>
        <dbReference type="ARBA" id="ARBA00022833"/>
    </source>
</evidence>
<feature type="domain" description="RanBP2-type" evidence="5">
    <location>
        <begin position="124"/>
        <end position="150"/>
    </location>
</feature>
<sequence>MPSDSCNKVTTAAERFLIALVRSRPSLAAGGWECVRCGNVNFPQKLFCNMRKCMSPRPLRAWRCKGCGFEESNPLAPRCPECNTSRRLSRDDCILVYAHATGEIPFQFQPEAMMAQQLIKAPVGSWVCSACNNVNWPERTRCNGNRCKKARGSEDVLHTQKKRDVLRKYAQELSGPAIPPTLAALQEYAGVREKSAPVVNSENDSSTVSSGSRSPCCTPAELAEKMITQQRLAELAKVVYVEKEADGRYPDVDDAPPAGKSLCDLSTGWEAEAVGNWEYFLAFGGMLPDKHLVFIVLLDGSDYAGFERGL</sequence>
<evidence type="ECO:0000256" key="2">
    <source>
        <dbReference type="ARBA" id="ARBA00022771"/>
    </source>
</evidence>
<dbReference type="GO" id="GO:0008270">
    <property type="term" value="F:zinc ion binding"/>
    <property type="evidence" value="ECO:0007669"/>
    <property type="project" value="UniProtKB-KW"/>
</dbReference>
<keyword evidence="3" id="KW-0862">Zinc</keyword>
<accession>A0A7J6PPT8</accession>
<dbReference type="InterPro" id="IPR001876">
    <property type="entry name" value="Znf_RanBP2"/>
</dbReference>
<name>A0A7J6PPT8_PEROL</name>
<evidence type="ECO:0000259" key="5">
    <source>
        <dbReference type="SMART" id="SM00547"/>
    </source>
</evidence>
<evidence type="ECO:0000256" key="4">
    <source>
        <dbReference type="SAM" id="MobiDB-lite"/>
    </source>
</evidence>
<feature type="compositionally biased region" description="Polar residues" evidence="4">
    <location>
        <begin position="198"/>
        <end position="215"/>
    </location>
</feature>
<dbReference type="Proteomes" id="UP000541610">
    <property type="component" value="Unassembled WGS sequence"/>
</dbReference>
<keyword evidence="2" id="KW-0863">Zinc-finger</keyword>
<dbReference type="Gene3D" id="4.10.1060.10">
    <property type="entry name" value="Zinc finger, RanBP2-type"/>
    <property type="match status" value="2"/>
</dbReference>
<dbReference type="AlphaFoldDB" id="A0A7J6PPT8"/>
<evidence type="ECO:0000313" key="7">
    <source>
        <dbReference type="Proteomes" id="UP000541610"/>
    </source>
</evidence>
<dbReference type="OrthoDB" id="426465at2759"/>
<dbReference type="InterPro" id="IPR036443">
    <property type="entry name" value="Znf_RanBP2_sf"/>
</dbReference>
<comment type="caution">
    <text evidence="6">The sequence shown here is derived from an EMBL/GenBank/DDBJ whole genome shotgun (WGS) entry which is preliminary data.</text>
</comment>
<dbReference type="EMBL" id="JABANP010000001">
    <property type="protein sequence ID" value="KAF4697766.1"/>
    <property type="molecule type" value="Genomic_DNA"/>
</dbReference>
<gene>
    <name evidence="6" type="ORF">FOZ60_000110</name>
</gene>
<evidence type="ECO:0000256" key="1">
    <source>
        <dbReference type="ARBA" id="ARBA00022723"/>
    </source>
</evidence>